<feature type="domain" description="ParB-like N-terminal" evidence="3">
    <location>
        <begin position="48"/>
        <end position="149"/>
    </location>
</feature>
<keyword evidence="5" id="KW-1185">Reference proteome</keyword>
<dbReference type="OrthoDB" id="7190674at2"/>
<proteinExistence type="inferred from homology"/>
<dbReference type="PANTHER" id="PTHR33375:SF1">
    <property type="entry name" value="CHROMOSOME-PARTITIONING PROTEIN PARB-RELATED"/>
    <property type="match status" value="1"/>
</dbReference>
<dbReference type="GO" id="GO:0005694">
    <property type="term" value="C:chromosome"/>
    <property type="evidence" value="ECO:0007669"/>
    <property type="project" value="TreeGrafter"/>
</dbReference>
<dbReference type="SUPFAM" id="SSF110849">
    <property type="entry name" value="ParB/Sulfiredoxin"/>
    <property type="match status" value="1"/>
</dbReference>
<dbReference type="InterPro" id="IPR004437">
    <property type="entry name" value="ParB/RepB/Spo0J"/>
</dbReference>
<dbReference type="InterPro" id="IPR036086">
    <property type="entry name" value="ParB/Sulfiredoxin_sf"/>
</dbReference>
<organism evidence="4 5">
    <name type="scientific">Dankookia rubra</name>
    <dbReference type="NCBI Taxonomy" id="1442381"/>
    <lineage>
        <taxon>Bacteria</taxon>
        <taxon>Pseudomonadati</taxon>
        <taxon>Pseudomonadota</taxon>
        <taxon>Alphaproteobacteria</taxon>
        <taxon>Acetobacterales</taxon>
        <taxon>Roseomonadaceae</taxon>
        <taxon>Dankookia</taxon>
    </lineage>
</organism>
<comment type="caution">
    <text evidence="4">The sequence shown here is derived from an EMBL/GenBank/DDBJ whole genome shotgun (WGS) entry which is preliminary data.</text>
</comment>
<name>A0A4R5QHZ4_9PROT</name>
<evidence type="ECO:0000313" key="4">
    <source>
        <dbReference type="EMBL" id="TDH62187.1"/>
    </source>
</evidence>
<dbReference type="NCBIfam" id="TIGR00180">
    <property type="entry name" value="parB_part"/>
    <property type="match status" value="1"/>
</dbReference>
<evidence type="ECO:0000259" key="3">
    <source>
        <dbReference type="SMART" id="SM00470"/>
    </source>
</evidence>
<dbReference type="Gene3D" id="1.10.10.2830">
    <property type="match status" value="1"/>
</dbReference>
<feature type="region of interest" description="Disordered" evidence="2">
    <location>
        <begin position="1"/>
        <end position="22"/>
    </location>
</feature>
<sequence length="333" mass="36488">MTGGAGGEGEGASKPTAARLPPRTGILQARDNTLAQIARGAAVTRTQELVDPARCRIWEQHNRDYAALNTTNCADLIESFKAQGRQEMPAIVRRLAGDPQHDFEVICGARRHWTAAWMRANNYPEFRFLIEPRQLTDEEAFRLADLENRSRRDLSDYERACDYARALERHYLGSQQRMAERLEVSASWLSRFLELAKLPDEVVQAFATPGELRISHAASLAPLLNVPVRRNAILTEASAVAAEQARLREEGKPGLSAAAVVGRLVKSNAAAARKPKVPMEYVVRADDGAVLLRAVRAARGEGALTISVPAPRKVTTHALMSAVEEALAKLALS</sequence>
<reference evidence="4 5" key="1">
    <citation type="journal article" date="2016" name="J. Microbiol.">
        <title>Dankookia rubra gen. nov., sp. nov., an alphaproteobacterium isolated from sediment of a shallow stream.</title>
        <authorList>
            <person name="Kim W.H."/>
            <person name="Kim D.H."/>
            <person name="Kang K."/>
            <person name="Ahn T.Y."/>
        </authorList>
    </citation>
    <scope>NUCLEOTIDE SEQUENCE [LARGE SCALE GENOMIC DNA]</scope>
    <source>
        <strain evidence="4 5">JCM30602</strain>
    </source>
</reference>
<comment type="similarity">
    <text evidence="1">Belongs to the ParB family.</text>
</comment>
<evidence type="ECO:0000256" key="2">
    <source>
        <dbReference type="SAM" id="MobiDB-lite"/>
    </source>
</evidence>
<dbReference type="EMBL" id="SMSJ01000014">
    <property type="protein sequence ID" value="TDH62187.1"/>
    <property type="molecule type" value="Genomic_DNA"/>
</dbReference>
<protein>
    <submittedName>
        <fullName evidence="4">ParB/RepB/Spo0J family partition protein</fullName>
    </submittedName>
</protein>
<dbReference type="Proteomes" id="UP000295096">
    <property type="component" value="Unassembled WGS sequence"/>
</dbReference>
<gene>
    <name evidence="4" type="ORF">E2C06_13255</name>
</gene>
<dbReference type="GO" id="GO:0003677">
    <property type="term" value="F:DNA binding"/>
    <property type="evidence" value="ECO:0007669"/>
    <property type="project" value="InterPro"/>
</dbReference>
<dbReference type="InterPro" id="IPR050336">
    <property type="entry name" value="Chromosome_partition/occlusion"/>
</dbReference>
<dbReference type="Pfam" id="PF18090">
    <property type="entry name" value="SoPB_HTH"/>
    <property type="match status" value="1"/>
</dbReference>
<accession>A0A4R5QHZ4</accession>
<dbReference type="GO" id="GO:0007059">
    <property type="term" value="P:chromosome segregation"/>
    <property type="evidence" value="ECO:0007669"/>
    <property type="project" value="TreeGrafter"/>
</dbReference>
<evidence type="ECO:0000313" key="5">
    <source>
        <dbReference type="Proteomes" id="UP000295096"/>
    </source>
</evidence>
<dbReference type="SUPFAM" id="SSF109709">
    <property type="entry name" value="KorB DNA-binding domain-like"/>
    <property type="match status" value="1"/>
</dbReference>
<dbReference type="AlphaFoldDB" id="A0A4R5QHZ4"/>
<feature type="compositionally biased region" description="Gly residues" evidence="2">
    <location>
        <begin position="1"/>
        <end position="10"/>
    </location>
</feature>
<dbReference type="InterPro" id="IPR040873">
    <property type="entry name" value="SoPB_HTH"/>
</dbReference>
<dbReference type="SMART" id="SM00470">
    <property type="entry name" value="ParB"/>
    <property type="match status" value="1"/>
</dbReference>
<dbReference type="InterPro" id="IPR003115">
    <property type="entry name" value="ParB_N"/>
</dbReference>
<dbReference type="PANTHER" id="PTHR33375">
    <property type="entry name" value="CHROMOSOME-PARTITIONING PROTEIN PARB-RELATED"/>
    <property type="match status" value="1"/>
</dbReference>
<evidence type="ECO:0000256" key="1">
    <source>
        <dbReference type="ARBA" id="ARBA00006295"/>
    </source>
</evidence>